<keyword evidence="4" id="KW-1185">Reference proteome</keyword>
<dbReference type="Proteomes" id="UP001497516">
    <property type="component" value="Chromosome 6"/>
</dbReference>
<evidence type="ECO:0000313" key="3">
    <source>
        <dbReference type="EMBL" id="CAL1395142.1"/>
    </source>
</evidence>
<evidence type="ECO:0000313" key="4">
    <source>
        <dbReference type="Proteomes" id="UP001497516"/>
    </source>
</evidence>
<accession>A0AAV2FB18</accession>
<protein>
    <submittedName>
        <fullName evidence="3">Uncharacterized protein</fullName>
    </submittedName>
</protein>
<feature type="region of interest" description="Disordered" evidence="1">
    <location>
        <begin position="27"/>
        <end position="66"/>
    </location>
</feature>
<dbReference type="EMBL" id="OZ034819">
    <property type="protein sequence ID" value="CAL1395142.1"/>
    <property type="molecule type" value="Genomic_DNA"/>
</dbReference>
<name>A0AAV2FB18_9ROSI</name>
<keyword evidence="2" id="KW-0732">Signal</keyword>
<dbReference type="AlphaFoldDB" id="A0AAV2FB18"/>
<feature type="signal peptide" evidence="2">
    <location>
        <begin position="1"/>
        <end position="22"/>
    </location>
</feature>
<sequence length="77" mass="8634">MTMMTVATKLVFWVSIPEDTNAEKREWRKTDDIATENGLVIDDDSHGDPTNSLPNRRTSDDLGKPDTNVYSSACLVF</sequence>
<organism evidence="3 4">
    <name type="scientific">Linum trigynum</name>
    <dbReference type="NCBI Taxonomy" id="586398"/>
    <lineage>
        <taxon>Eukaryota</taxon>
        <taxon>Viridiplantae</taxon>
        <taxon>Streptophyta</taxon>
        <taxon>Embryophyta</taxon>
        <taxon>Tracheophyta</taxon>
        <taxon>Spermatophyta</taxon>
        <taxon>Magnoliopsida</taxon>
        <taxon>eudicotyledons</taxon>
        <taxon>Gunneridae</taxon>
        <taxon>Pentapetalae</taxon>
        <taxon>rosids</taxon>
        <taxon>fabids</taxon>
        <taxon>Malpighiales</taxon>
        <taxon>Linaceae</taxon>
        <taxon>Linum</taxon>
    </lineage>
</organism>
<reference evidence="3 4" key="1">
    <citation type="submission" date="2024-04" db="EMBL/GenBank/DDBJ databases">
        <authorList>
            <person name="Fracassetti M."/>
        </authorList>
    </citation>
    <scope>NUCLEOTIDE SEQUENCE [LARGE SCALE GENOMIC DNA]</scope>
</reference>
<gene>
    <name evidence="3" type="ORF">LTRI10_LOCUS35595</name>
</gene>
<proteinExistence type="predicted"/>
<evidence type="ECO:0000256" key="2">
    <source>
        <dbReference type="SAM" id="SignalP"/>
    </source>
</evidence>
<feature type="chain" id="PRO_5043404886" evidence="2">
    <location>
        <begin position="23"/>
        <end position="77"/>
    </location>
</feature>
<evidence type="ECO:0000256" key="1">
    <source>
        <dbReference type="SAM" id="MobiDB-lite"/>
    </source>
</evidence>